<dbReference type="AlphaFoldDB" id="X1ET93"/>
<feature type="non-terminal residue" evidence="3">
    <location>
        <position position="1"/>
    </location>
</feature>
<feature type="domain" description="DUF2779" evidence="2">
    <location>
        <begin position="213"/>
        <end position="337"/>
    </location>
</feature>
<dbReference type="InterPro" id="IPR022765">
    <property type="entry name" value="Dna2/Cas4_DUF83"/>
</dbReference>
<evidence type="ECO:0000259" key="2">
    <source>
        <dbReference type="Pfam" id="PF11074"/>
    </source>
</evidence>
<dbReference type="Pfam" id="PF01930">
    <property type="entry name" value="Cas_Cas4"/>
    <property type="match status" value="1"/>
</dbReference>
<protein>
    <recommendedName>
        <fullName evidence="4">DUF2779 domain-containing protein</fullName>
    </recommendedName>
</protein>
<organism evidence="3">
    <name type="scientific">marine sediment metagenome</name>
    <dbReference type="NCBI Taxonomy" id="412755"/>
    <lineage>
        <taxon>unclassified sequences</taxon>
        <taxon>metagenomes</taxon>
        <taxon>ecological metagenomes</taxon>
    </lineage>
</organism>
<sequence>RQGKTIFEACMVYKNLFFKGDILEPLADGWNLYEMKSSTKVKDAHIPDLAFQKYICEKNGIKIENCFIEYINKNYIKQGNIIPDELVLQEDVTGEVNQIDDIEGNSEKYIEIIEQGTPPEVSISIKCNKPYKCPLKDECRRNLPEYHVLQLTNWRKYWEFFEAGLLDIKDIPKDEILSSHKDRVIKEAVDGNRIVINKDKIRDFLKDLQYPLYYLDFETFDTAIPIFDQSRPYQKIPFQYSLHIQDENNKVKHFDFIARREKDPRPELLVRLEKEIGQTGSVIVFNKTFEIGVLRKLAEDFPKYESFIKNTINRIIDLAEPFKNFDYYNPTQKGSYSLKAVLPAITGKDYSDLEISDGTDASMQYFYSHIKAGLKNIDEIRNNLLNYCCLDTEGMIWIIEELNRIV</sequence>
<evidence type="ECO:0008006" key="4">
    <source>
        <dbReference type="Google" id="ProtNLM"/>
    </source>
</evidence>
<proteinExistence type="predicted"/>
<dbReference type="Pfam" id="PF11074">
    <property type="entry name" value="DUF2779"/>
    <property type="match status" value="1"/>
</dbReference>
<feature type="domain" description="DUF83" evidence="1">
    <location>
        <begin position="20"/>
        <end position="139"/>
    </location>
</feature>
<dbReference type="InterPro" id="IPR021301">
    <property type="entry name" value="DUF2779"/>
</dbReference>
<name>X1ET93_9ZZZZ</name>
<dbReference type="EMBL" id="BARU01000412">
    <property type="protein sequence ID" value="GAH20389.1"/>
    <property type="molecule type" value="Genomic_DNA"/>
</dbReference>
<reference evidence="3" key="1">
    <citation type="journal article" date="2014" name="Front. Microbiol.">
        <title>High frequency of phylogenetically diverse reductive dehalogenase-homologous genes in deep subseafloor sedimentary metagenomes.</title>
        <authorList>
            <person name="Kawai M."/>
            <person name="Futagami T."/>
            <person name="Toyoda A."/>
            <person name="Takaki Y."/>
            <person name="Nishi S."/>
            <person name="Hori S."/>
            <person name="Arai W."/>
            <person name="Tsubouchi T."/>
            <person name="Morono Y."/>
            <person name="Uchiyama I."/>
            <person name="Ito T."/>
            <person name="Fujiyama A."/>
            <person name="Inagaki F."/>
            <person name="Takami H."/>
        </authorList>
    </citation>
    <scope>NUCLEOTIDE SEQUENCE</scope>
    <source>
        <strain evidence="3">Expedition CK06-06</strain>
    </source>
</reference>
<gene>
    <name evidence="3" type="ORF">S03H2_01418</name>
</gene>
<evidence type="ECO:0000259" key="1">
    <source>
        <dbReference type="Pfam" id="PF01930"/>
    </source>
</evidence>
<accession>X1ET93</accession>
<comment type="caution">
    <text evidence="3">The sequence shown here is derived from an EMBL/GenBank/DDBJ whole genome shotgun (WGS) entry which is preliminary data.</text>
</comment>
<evidence type="ECO:0000313" key="3">
    <source>
        <dbReference type="EMBL" id="GAH20389.1"/>
    </source>
</evidence>